<dbReference type="CDD" id="cd11386">
    <property type="entry name" value="MCP_signal"/>
    <property type="match status" value="1"/>
</dbReference>
<evidence type="ECO:0000256" key="9">
    <source>
        <dbReference type="ARBA" id="ARBA00023224"/>
    </source>
</evidence>
<evidence type="ECO:0000256" key="12">
    <source>
        <dbReference type="SAM" id="Phobius"/>
    </source>
</evidence>
<keyword evidence="4" id="KW-0145">Chemotaxis</keyword>
<evidence type="ECO:0000259" key="14">
    <source>
        <dbReference type="PROSITE" id="PS50885"/>
    </source>
</evidence>
<feature type="domain" description="HAMP" evidence="14">
    <location>
        <begin position="220"/>
        <end position="272"/>
    </location>
</feature>
<accession>A0A1G9TPI5</accession>
<comment type="subcellular location">
    <subcellularLocation>
        <location evidence="1">Cell inner membrane</location>
        <topology evidence="1">Multi-pass membrane protein</topology>
    </subcellularLocation>
</comment>
<dbReference type="Pfam" id="PF00015">
    <property type="entry name" value="MCPsignal"/>
    <property type="match status" value="1"/>
</dbReference>
<keyword evidence="2" id="KW-1003">Cell membrane</keyword>
<proteinExistence type="inferred from homology"/>
<reference evidence="16" key="1">
    <citation type="submission" date="2016-10" db="EMBL/GenBank/DDBJ databases">
        <authorList>
            <person name="Varghese N."/>
            <person name="Submissions S."/>
        </authorList>
    </citation>
    <scope>NUCLEOTIDE SEQUENCE [LARGE SCALE GENOMIC DNA]</scope>
    <source>
        <strain evidence="16">EPL6</strain>
    </source>
</reference>
<evidence type="ECO:0000256" key="10">
    <source>
        <dbReference type="ARBA" id="ARBA00029447"/>
    </source>
</evidence>
<dbReference type="PANTHER" id="PTHR43531">
    <property type="entry name" value="PROTEIN ICFG"/>
    <property type="match status" value="1"/>
</dbReference>
<keyword evidence="9 11" id="KW-0807">Transducer</keyword>
<dbReference type="SUPFAM" id="SSF58104">
    <property type="entry name" value="Methyl-accepting chemotaxis protein (MCP) signaling domain"/>
    <property type="match status" value="1"/>
</dbReference>
<dbReference type="Pfam" id="PF02203">
    <property type="entry name" value="TarH"/>
    <property type="match status" value="1"/>
</dbReference>
<dbReference type="EMBL" id="FNHP01000006">
    <property type="protein sequence ID" value="SDM49613.1"/>
    <property type="molecule type" value="Genomic_DNA"/>
</dbReference>
<dbReference type="InterPro" id="IPR051310">
    <property type="entry name" value="MCP_chemotaxis"/>
</dbReference>
<dbReference type="InterPro" id="IPR003122">
    <property type="entry name" value="Tar_rcpt_lig-bd"/>
</dbReference>
<keyword evidence="6 12" id="KW-0812">Transmembrane</keyword>
<protein>
    <submittedName>
        <fullName evidence="15">Methyl-accepting chemotaxis sensory transducer with TarH sensor</fullName>
    </submittedName>
</protein>
<evidence type="ECO:0000256" key="1">
    <source>
        <dbReference type="ARBA" id="ARBA00004429"/>
    </source>
</evidence>
<dbReference type="SMART" id="SM00304">
    <property type="entry name" value="HAMP"/>
    <property type="match status" value="1"/>
</dbReference>
<dbReference type="PROSITE" id="PS50111">
    <property type="entry name" value="CHEMOTAXIS_TRANSDUC_2"/>
    <property type="match status" value="1"/>
</dbReference>
<dbReference type="STRING" id="1527607.SAMN05428957_106255"/>
<dbReference type="InterPro" id="IPR003660">
    <property type="entry name" value="HAMP_dom"/>
</dbReference>
<evidence type="ECO:0000259" key="13">
    <source>
        <dbReference type="PROSITE" id="PS50111"/>
    </source>
</evidence>
<evidence type="ECO:0000256" key="6">
    <source>
        <dbReference type="ARBA" id="ARBA00022692"/>
    </source>
</evidence>
<dbReference type="Gene3D" id="1.10.287.950">
    <property type="entry name" value="Methyl-accepting chemotaxis protein"/>
    <property type="match status" value="1"/>
</dbReference>
<evidence type="ECO:0000256" key="4">
    <source>
        <dbReference type="ARBA" id="ARBA00022500"/>
    </source>
</evidence>
<keyword evidence="3" id="KW-0488">Methylation</keyword>
<gene>
    <name evidence="15" type="ORF">SAMN05428957_106255</name>
</gene>
<dbReference type="RefSeq" id="WP_091570498.1">
    <property type="nucleotide sequence ID" value="NZ_FNHP01000006.1"/>
</dbReference>
<evidence type="ECO:0000256" key="5">
    <source>
        <dbReference type="ARBA" id="ARBA00022519"/>
    </source>
</evidence>
<evidence type="ECO:0000313" key="15">
    <source>
        <dbReference type="EMBL" id="SDM49613.1"/>
    </source>
</evidence>
<keyword evidence="5" id="KW-0997">Cell inner membrane</keyword>
<keyword evidence="7 12" id="KW-1133">Transmembrane helix</keyword>
<organism evidence="15 16">
    <name type="scientific">Oryzisolibacter propanilivorax</name>
    <dbReference type="NCBI Taxonomy" id="1527607"/>
    <lineage>
        <taxon>Bacteria</taxon>
        <taxon>Pseudomonadati</taxon>
        <taxon>Pseudomonadota</taxon>
        <taxon>Betaproteobacteria</taxon>
        <taxon>Burkholderiales</taxon>
        <taxon>Comamonadaceae</taxon>
        <taxon>Oryzisolibacter</taxon>
    </lineage>
</organism>
<dbReference type="InterPro" id="IPR004090">
    <property type="entry name" value="Chemotax_Me-accpt_rcpt"/>
</dbReference>
<dbReference type="Pfam" id="PF00672">
    <property type="entry name" value="HAMP"/>
    <property type="match status" value="1"/>
</dbReference>
<dbReference type="InterPro" id="IPR004089">
    <property type="entry name" value="MCPsignal_dom"/>
</dbReference>
<keyword evidence="8 12" id="KW-0472">Membrane</keyword>
<dbReference type="AlphaFoldDB" id="A0A1G9TPI5"/>
<dbReference type="GO" id="GO:0005886">
    <property type="term" value="C:plasma membrane"/>
    <property type="evidence" value="ECO:0007669"/>
    <property type="project" value="UniProtKB-SubCell"/>
</dbReference>
<sequence>MWNRLRITHRFILALVAFWLSGAAVIAVSYWGLYSARDGLRTVHGHAMALALQADDLVALTVHNRMQVLLAFQHAPDNPLAAIHQHPVGEHLALLSANRQKVSQALQAIEAALQDEPERQAFAALQAKRDTWVAELDAATRAVQQGDYTPERMARFLQVGGPENEAMVAASLQFRALQVQRADSARAQAQQRYETALWIFALATLLLGLPASALGLGLLARLARGFSAVDRAALAIAGSDLSQRVPASGGDEIGAMLARMEEMRANLNQVVGRVSDGAGTIAGASTQVAAGTRDLSARTEQQASALEQTASATEQLSGTVQNNAENAAQASQLAASATGVAQRGGAVVGQVVNTMQAIRTASLRVVDIIGVIDSIAFQTNILALNAAVEAARAGEQGRGFAVVAGEVRQLAQRSAEAAREIKQLITDAATKVEEGSAQVGEAGATMQEIVGVIGRVAHIVDEIAAASREQALGLTQINQAVAHLDGVTQQNAALVEQTSGASDALQEQAAELARVAATFRLERGSATGLAPR</sequence>
<dbReference type="PANTHER" id="PTHR43531:SF14">
    <property type="entry name" value="METHYL-ACCEPTING CHEMOTAXIS PROTEIN I-RELATED"/>
    <property type="match status" value="1"/>
</dbReference>
<evidence type="ECO:0000313" key="16">
    <source>
        <dbReference type="Proteomes" id="UP000198552"/>
    </source>
</evidence>
<evidence type="ECO:0000256" key="2">
    <source>
        <dbReference type="ARBA" id="ARBA00022475"/>
    </source>
</evidence>
<dbReference type="FunFam" id="1.10.287.950:FF:000001">
    <property type="entry name" value="Methyl-accepting chemotaxis sensory transducer"/>
    <property type="match status" value="1"/>
</dbReference>
<dbReference type="OrthoDB" id="9806477at2"/>
<dbReference type="PRINTS" id="PR00260">
    <property type="entry name" value="CHEMTRNSDUCR"/>
</dbReference>
<keyword evidence="16" id="KW-1185">Reference proteome</keyword>
<evidence type="ECO:0000256" key="11">
    <source>
        <dbReference type="PROSITE-ProRule" id="PRU00284"/>
    </source>
</evidence>
<comment type="similarity">
    <text evidence="10">Belongs to the methyl-accepting chemotaxis (MCP) protein family.</text>
</comment>
<feature type="transmembrane region" description="Helical" evidence="12">
    <location>
        <begin position="196"/>
        <end position="219"/>
    </location>
</feature>
<dbReference type="Proteomes" id="UP000198552">
    <property type="component" value="Unassembled WGS sequence"/>
</dbReference>
<dbReference type="SMART" id="SM00283">
    <property type="entry name" value="MA"/>
    <property type="match status" value="1"/>
</dbReference>
<dbReference type="GO" id="GO:0004888">
    <property type="term" value="F:transmembrane signaling receptor activity"/>
    <property type="evidence" value="ECO:0007669"/>
    <property type="project" value="InterPro"/>
</dbReference>
<dbReference type="PROSITE" id="PS50885">
    <property type="entry name" value="HAMP"/>
    <property type="match status" value="1"/>
</dbReference>
<dbReference type="CDD" id="cd06225">
    <property type="entry name" value="HAMP"/>
    <property type="match status" value="1"/>
</dbReference>
<evidence type="ECO:0000256" key="3">
    <source>
        <dbReference type="ARBA" id="ARBA00022481"/>
    </source>
</evidence>
<evidence type="ECO:0000256" key="7">
    <source>
        <dbReference type="ARBA" id="ARBA00022989"/>
    </source>
</evidence>
<dbReference type="GO" id="GO:0007165">
    <property type="term" value="P:signal transduction"/>
    <property type="evidence" value="ECO:0007669"/>
    <property type="project" value="UniProtKB-KW"/>
</dbReference>
<feature type="domain" description="Methyl-accepting transducer" evidence="13">
    <location>
        <begin position="277"/>
        <end position="506"/>
    </location>
</feature>
<dbReference type="GO" id="GO:0006935">
    <property type="term" value="P:chemotaxis"/>
    <property type="evidence" value="ECO:0007669"/>
    <property type="project" value="UniProtKB-KW"/>
</dbReference>
<evidence type="ECO:0000256" key="8">
    <source>
        <dbReference type="ARBA" id="ARBA00023136"/>
    </source>
</evidence>
<name>A0A1G9TPI5_9BURK</name>